<dbReference type="Proteomes" id="UP000226031">
    <property type="component" value="Unassembled WGS sequence"/>
</dbReference>
<dbReference type="AlphaFoldDB" id="A0A2B7ZKK8"/>
<keyword evidence="2" id="KW-1185">Reference proteome</keyword>
<comment type="caution">
    <text evidence="1">The sequence shown here is derived from an EMBL/GenBank/DDBJ whole genome shotgun (WGS) entry which is preliminary data.</text>
</comment>
<evidence type="ECO:0000313" key="2">
    <source>
        <dbReference type="Proteomes" id="UP000226031"/>
    </source>
</evidence>
<reference evidence="1 2" key="1">
    <citation type="submission" date="2017-10" db="EMBL/GenBank/DDBJ databases">
        <title>Comparative genomics in systemic dimorphic fungi from Ajellomycetaceae.</title>
        <authorList>
            <person name="Munoz J.F."/>
            <person name="Mcewen J.G."/>
            <person name="Clay O.K."/>
            <person name="Cuomo C.A."/>
        </authorList>
    </citation>
    <scope>NUCLEOTIDE SEQUENCE [LARGE SCALE GENOMIC DNA]</scope>
    <source>
        <strain evidence="1 2">UAMH4076</strain>
    </source>
</reference>
<protein>
    <submittedName>
        <fullName evidence="1">Uncharacterized protein</fullName>
    </submittedName>
</protein>
<name>A0A2B7ZKK8_9EURO</name>
<gene>
    <name evidence="1" type="ORF">GX50_00027</name>
</gene>
<dbReference type="VEuPathDB" id="FungiDB:EMCG_09167"/>
<organism evidence="1 2">
    <name type="scientific">[Emmonsia] crescens</name>
    <dbReference type="NCBI Taxonomy" id="73230"/>
    <lineage>
        <taxon>Eukaryota</taxon>
        <taxon>Fungi</taxon>
        <taxon>Dikarya</taxon>
        <taxon>Ascomycota</taxon>
        <taxon>Pezizomycotina</taxon>
        <taxon>Eurotiomycetes</taxon>
        <taxon>Eurotiomycetidae</taxon>
        <taxon>Onygenales</taxon>
        <taxon>Ajellomycetaceae</taxon>
        <taxon>Emergomyces</taxon>
    </lineage>
</organism>
<accession>A0A2B7ZKK8</accession>
<dbReference type="EMBL" id="PDND01000001">
    <property type="protein sequence ID" value="PGH37044.1"/>
    <property type="molecule type" value="Genomic_DNA"/>
</dbReference>
<evidence type="ECO:0000313" key="1">
    <source>
        <dbReference type="EMBL" id="PGH37044.1"/>
    </source>
</evidence>
<sequence>MDNPDFDIYHGSLYARFDYIAIKARKLQERQEHFGYQKLSRSMPSKISLDQGSPFSTLPYLGLVEKYPNHSRYKAAQRYALLPAS</sequence>
<proteinExistence type="predicted"/>